<dbReference type="RefSeq" id="XP_012191162.1">
    <property type="nucleotide sequence ID" value="XM_012335772.1"/>
</dbReference>
<organism evidence="1 2">
    <name type="scientific">Pseudozyma hubeiensis (strain SY62)</name>
    <name type="common">Yeast</name>
    <dbReference type="NCBI Taxonomy" id="1305764"/>
    <lineage>
        <taxon>Eukaryota</taxon>
        <taxon>Fungi</taxon>
        <taxon>Dikarya</taxon>
        <taxon>Basidiomycota</taxon>
        <taxon>Ustilaginomycotina</taxon>
        <taxon>Ustilaginomycetes</taxon>
        <taxon>Ustilaginales</taxon>
        <taxon>Ustilaginaceae</taxon>
        <taxon>Pseudozyma</taxon>
    </lineage>
</organism>
<dbReference type="AlphaFoldDB" id="R9PHI4"/>
<reference evidence="2" key="1">
    <citation type="journal article" date="2013" name="Genome Announc.">
        <title>Draft genome sequence of the basidiomycetous yeast-like fungus Pseudozyma hubeiensis SY62, which produces an abundant amount of the biosurfactant mannosylerythritol lipids.</title>
        <authorList>
            <person name="Konishi M."/>
            <person name="Hatada Y."/>
            <person name="Horiuchi J."/>
        </authorList>
    </citation>
    <scope>NUCLEOTIDE SEQUENCE [LARGE SCALE GENOMIC DNA]</scope>
    <source>
        <strain evidence="2">SY62</strain>
    </source>
</reference>
<dbReference type="HOGENOM" id="CLU_1982541_0_0_1"/>
<protein>
    <submittedName>
        <fullName evidence="1">Uncharacterized protein</fullName>
    </submittedName>
</protein>
<dbReference type="EMBL" id="DF238810">
    <property type="protein sequence ID" value="GAC97575.1"/>
    <property type="molecule type" value="Genomic_DNA"/>
</dbReference>
<accession>R9PHI4</accession>
<dbReference type="GeneID" id="24110441"/>
<name>R9PHI4_PSEHS</name>
<sequence length="126" mass="14432">MRIMWLGAQSASEKETGPVWEKIRREAKRATLSKSFQPDRAVLLSLIAVLSVRKPDFLLSWWMCSGSLVVFHHSPPYGLLHIDHFSTITINEKQSRLHTHRLVLSTTNSFLFFCSQFLPNAHPTPC</sequence>
<keyword evidence="2" id="KW-1185">Reference proteome</keyword>
<evidence type="ECO:0000313" key="2">
    <source>
        <dbReference type="Proteomes" id="UP000014071"/>
    </source>
</evidence>
<evidence type="ECO:0000313" key="1">
    <source>
        <dbReference type="EMBL" id="GAC97575.1"/>
    </source>
</evidence>
<dbReference type="Proteomes" id="UP000014071">
    <property type="component" value="Unassembled WGS sequence"/>
</dbReference>
<gene>
    <name evidence="1" type="ORF">PHSY_005161</name>
</gene>
<proteinExistence type="predicted"/>